<protein>
    <submittedName>
        <fullName evidence="2">Uncharacterized protein</fullName>
    </submittedName>
</protein>
<accession>A0A0E9VQH9</accession>
<evidence type="ECO:0000256" key="1">
    <source>
        <dbReference type="SAM" id="MobiDB-lite"/>
    </source>
</evidence>
<feature type="region of interest" description="Disordered" evidence="1">
    <location>
        <begin position="9"/>
        <end position="35"/>
    </location>
</feature>
<reference evidence="2" key="1">
    <citation type="submission" date="2014-11" db="EMBL/GenBank/DDBJ databases">
        <authorList>
            <person name="Amaro Gonzalez C."/>
        </authorList>
    </citation>
    <scope>NUCLEOTIDE SEQUENCE</scope>
</reference>
<reference evidence="2" key="2">
    <citation type="journal article" date="2015" name="Fish Shellfish Immunol.">
        <title>Early steps in the European eel (Anguilla anguilla)-Vibrio vulnificus interaction in the gills: Role of the RtxA13 toxin.</title>
        <authorList>
            <person name="Callol A."/>
            <person name="Pajuelo D."/>
            <person name="Ebbesson L."/>
            <person name="Teles M."/>
            <person name="MacKenzie S."/>
            <person name="Amaro C."/>
        </authorList>
    </citation>
    <scope>NUCLEOTIDE SEQUENCE</scope>
</reference>
<name>A0A0E9VQH9_ANGAN</name>
<dbReference type="EMBL" id="GBXM01028291">
    <property type="protein sequence ID" value="JAH80286.1"/>
    <property type="molecule type" value="Transcribed_RNA"/>
</dbReference>
<proteinExistence type="predicted"/>
<evidence type="ECO:0000313" key="2">
    <source>
        <dbReference type="EMBL" id="JAH80286.1"/>
    </source>
</evidence>
<organism evidence="2">
    <name type="scientific">Anguilla anguilla</name>
    <name type="common">European freshwater eel</name>
    <name type="synonym">Muraena anguilla</name>
    <dbReference type="NCBI Taxonomy" id="7936"/>
    <lineage>
        <taxon>Eukaryota</taxon>
        <taxon>Metazoa</taxon>
        <taxon>Chordata</taxon>
        <taxon>Craniata</taxon>
        <taxon>Vertebrata</taxon>
        <taxon>Euteleostomi</taxon>
        <taxon>Actinopterygii</taxon>
        <taxon>Neopterygii</taxon>
        <taxon>Teleostei</taxon>
        <taxon>Anguilliformes</taxon>
        <taxon>Anguillidae</taxon>
        <taxon>Anguilla</taxon>
    </lineage>
</organism>
<sequence>MYWLCTIHQSRPLPHPSPHQKEQKKTKQKTKPSSTKVISNGMLTNYFLEKEENYMLYFQL</sequence>
<dbReference type="AlphaFoldDB" id="A0A0E9VQH9"/>